<evidence type="ECO:0000313" key="4">
    <source>
        <dbReference type="Proteomes" id="UP001215712"/>
    </source>
</evidence>
<dbReference type="Proteomes" id="UP001215712">
    <property type="component" value="Unassembled WGS sequence"/>
</dbReference>
<feature type="transmembrane region" description="Helical" evidence="2">
    <location>
        <begin position="16"/>
        <end position="35"/>
    </location>
</feature>
<dbReference type="PRINTS" id="PR00463">
    <property type="entry name" value="EP450I"/>
</dbReference>
<keyword evidence="4" id="KW-1185">Reference proteome</keyword>
<dbReference type="AlphaFoldDB" id="A0AAD6HIA9"/>
<reference evidence="3" key="2">
    <citation type="submission" date="2023-01" db="EMBL/GenBank/DDBJ databases">
        <authorList>
            <person name="Petersen C."/>
        </authorList>
    </citation>
    <scope>NUCLEOTIDE SEQUENCE</scope>
    <source>
        <strain evidence="3">IBT 17514</strain>
    </source>
</reference>
<dbReference type="FunFam" id="1.10.630.10:FF:000129">
    <property type="entry name" value="Benzoate 4-monooxygenase cytochrome P450"/>
    <property type="match status" value="1"/>
</dbReference>
<proteinExistence type="predicted"/>
<keyword evidence="2" id="KW-0472">Membrane</keyword>
<dbReference type="GO" id="GO:0005506">
    <property type="term" value="F:iron ion binding"/>
    <property type="evidence" value="ECO:0007669"/>
    <property type="project" value="InterPro"/>
</dbReference>
<dbReference type="CDD" id="cd11061">
    <property type="entry name" value="CYP67-like"/>
    <property type="match status" value="1"/>
</dbReference>
<keyword evidence="1" id="KW-0479">Metal-binding</keyword>
<evidence type="ECO:0000256" key="1">
    <source>
        <dbReference type="PIRSR" id="PIRSR602401-1"/>
    </source>
</evidence>
<dbReference type="GO" id="GO:0016705">
    <property type="term" value="F:oxidoreductase activity, acting on paired donors, with incorporation or reduction of molecular oxygen"/>
    <property type="evidence" value="ECO:0007669"/>
    <property type="project" value="InterPro"/>
</dbReference>
<dbReference type="InterPro" id="IPR050121">
    <property type="entry name" value="Cytochrome_P450_monoxygenase"/>
</dbReference>
<dbReference type="PRINTS" id="PR00385">
    <property type="entry name" value="P450"/>
</dbReference>
<dbReference type="EMBL" id="JAQJAN010000011">
    <property type="protein sequence ID" value="KAJ5719309.1"/>
    <property type="molecule type" value="Genomic_DNA"/>
</dbReference>
<dbReference type="GO" id="GO:0020037">
    <property type="term" value="F:heme binding"/>
    <property type="evidence" value="ECO:0007669"/>
    <property type="project" value="InterPro"/>
</dbReference>
<feature type="transmembrane region" description="Helical" evidence="2">
    <location>
        <begin position="77"/>
        <end position="98"/>
    </location>
</feature>
<dbReference type="PANTHER" id="PTHR24305:SF78">
    <property type="entry name" value="P450, PUTATIVE (EUROFUNG)-RELATED"/>
    <property type="match status" value="1"/>
</dbReference>
<dbReference type="SUPFAM" id="SSF48264">
    <property type="entry name" value="Cytochrome P450"/>
    <property type="match status" value="1"/>
</dbReference>
<dbReference type="InterPro" id="IPR002401">
    <property type="entry name" value="Cyt_P450_E_grp-I"/>
</dbReference>
<keyword evidence="2" id="KW-0812">Transmembrane</keyword>
<reference evidence="3" key="1">
    <citation type="journal article" date="2023" name="IMA Fungus">
        <title>Comparative genomic study of the Penicillium genus elucidates a diverse pangenome and 15 lateral gene transfer events.</title>
        <authorList>
            <person name="Petersen C."/>
            <person name="Sorensen T."/>
            <person name="Nielsen M.R."/>
            <person name="Sondergaard T.E."/>
            <person name="Sorensen J.L."/>
            <person name="Fitzpatrick D.A."/>
            <person name="Frisvad J.C."/>
            <person name="Nielsen K.L."/>
        </authorList>
    </citation>
    <scope>NUCLEOTIDE SEQUENCE</scope>
    <source>
        <strain evidence="3">IBT 17514</strain>
    </source>
</reference>
<evidence type="ECO:0008006" key="5">
    <source>
        <dbReference type="Google" id="ProtNLM"/>
    </source>
</evidence>
<comment type="caution">
    <text evidence="3">The sequence shown here is derived from an EMBL/GenBank/DDBJ whole genome shotgun (WGS) entry which is preliminary data.</text>
</comment>
<evidence type="ECO:0000256" key="2">
    <source>
        <dbReference type="SAM" id="Phobius"/>
    </source>
</evidence>
<dbReference type="PANTHER" id="PTHR24305">
    <property type="entry name" value="CYTOCHROME P450"/>
    <property type="match status" value="1"/>
</dbReference>
<organism evidence="3 4">
    <name type="scientific">Penicillium malachiteum</name>
    <dbReference type="NCBI Taxonomy" id="1324776"/>
    <lineage>
        <taxon>Eukaryota</taxon>
        <taxon>Fungi</taxon>
        <taxon>Dikarya</taxon>
        <taxon>Ascomycota</taxon>
        <taxon>Pezizomycotina</taxon>
        <taxon>Eurotiomycetes</taxon>
        <taxon>Eurotiomycetidae</taxon>
        <taxon>Eurotiales</taxon>
        <taxon>Aspergillaceae</taxon>
        <taxon>Penicillium</taxon>
    </lineage>
</organism>
<keyword evidence="1" id="KW-0408">Iron</keyword>
<evidence type="ECO:0000313" key="3">
    <source>
        <dbReference type="EMBL" id="KAJ5719309.1"/>
    </source>
</evidence>
<keyword evidence="1" id="KW-0349">Heme</keyword>
<keyword evidence="2" id="KW-1133">Transmembrane helix</keyword>
<feature type="transmembrane region" description="Helical" evidence="2">
    <location>
        <begin position="47"/>
        <end position="65"/>
    </location>
</feature>
<comment type="cofactor">
    <cofactor evidence="1">
        <name>heme</name>
        <dbReference type="ChEBI" id="CHEBI:30413"/>
    </cofactor>
</comment>
<dbReference type="Gene3D" id="1.10.630.10">
    <property type="entry name" value="Cytochrome P450"/>
    <property type="match status" value="1"/>
</dbReference>
<dbReference type="InterPro" id="IPR001128">
    <property type="entry name" value="Cyt_P450"/>
</dbReference>
<gene>
    <name evidence="3" type="ORF">N7493_007764</name>
</gene>
<dbReference type="GO" id="GO:0004497">
    <property type="term" value="F:monooxygenase activity"/>
    <property type="evidence" value="ECO:0007669"/>
    <property type="project" value="InterPro"/>
</dbReference>
<accession>A0AAD6HIA9</accession>
<sequence>MDILIETLNHALSADMLNLGLSASIFGVLSHIVLLSRITVEYHIYTLLRLYISTVVAIGVAYLLVTDFTPRDIFYRIALITSTFNLGLALSIATYRAFFHRLHRFPGPWLSKVSRFYDTYLAGKNVQYQNELAILHEKYGDFIRTGPREICIVRKSAIPLLYSAQTKCRKSTFYAQAQIEAKNCSVHQTRDVEDHRRRRKAWDRGFSLKAIATYEPKVVSQVDLLLSQIDKNPGQQFDATRWSMFLSFDIMGLVGFGKDFNNLKSGVEHPGIKAVRDHMTFIGVLCHVPWVLNLATNIPGATYLVAEFYKWCEDEVVEKNKNLDLTKSPQDIVSWLLKAYIEKDISAPPSANALHEDARAVLIAGSETTATVLASVLYYLAKYPGVLAKLQCQLDDAMPGGSSEWTYEKVKQVTYLDDVINETLRLRPAIMTLGSRVTPPEGLQVDEVYIPGDVIVFVPQKLLQTDERYYVDAKEFVPERWSEKKEMSHEGAPFYPFLTGPYSCPGKSLAYLSLRTSVSKLAQRYDIKFAQGETGWTFENKTLDTFTTGLPPLNIEFVRR</sequence>
<dbReference type="Pfam" id="PF00067">
    <property type="entry name" value="p450"/>
    <property type="match status" value="1"/>
</dbReference>
<name>A0AAD6HIA9_9EURO</name>
<protein>
    <recommendedName>
        <fullName evidence="5">Cytochrome P450</fullName>
    </recommendedName>
</protein>
<dbReference type="GO" id="GO:0043386">
    <property type="term" value="P:mycotoxin biosynthetic process"/>
    <property type="evidence" value="ECO:0007669"/>
    <property type="project" value="UniProtKB-ARBA"/>
</dbReference>
<dbReference type="InterPro" id="IPR036396">
    <property type="entry name" value="Cyt_P450_sf"/>
</dbReference>
<feature type="binding site" description="axial binding residue" evidence="1">
    <location>
        <position position="504"/>
    </location>
    <ligand>
        <name>heme</name>
        <dbReference type="ChEBI" id="CHEBI:30413"/>
    </ligand>
    <ligandPart>
        <name>Fe</name>
        <dbReference type="ChEBI" id="CHEBI:18248"/>
    </ligandPart>
</feature>